<name>A0A6L9S538_9ACTN</name>
<dbReference type="GO" id="GO:0005835">
    <property type="term" value="C:fatty acid synthase complex"/>
    <property type="evidence" value="ECO:0007669"/>
    <property type="project" value="InterPro"/>
</dbReference>
<dbReference type="AlphaFoldDB" id="A0A6L9S538"/>
<reference evidence="3 4" key="1">
    <citation type="submission" date="2020-02" db="EMBL/GenBank/DDBJ databases">
        <authorList>
            <person name="Li X.-J."/>
            <person name="Han X.-M."/>
        </authorList>
    </citation>
    <scope>NUCLEOTIDE SEQUENCE [LARGE SCALE GENOMIC DNA]</scope>
    <source>
        <strain evidence="3 4">CCTCC AB 2017055</strain>
    </source>
</reference>
<dbReference type="PANTHER" id="PTHR43841">
    <property type="entry name" value="3-HYDROXYACYL-THIOESTER DEHYDRATASE HTDX-RELATED"/>
    <property type="match status" value="1"/>
</dbReference>
<evidence type="ECO:0000256" key="1">
    <source>
        <dbReference type="ARBA" id="ARBA00005254"/>
    </source>
</evidence>
<protein>
    <submittedName>
        <fullName evidence="3">MaoC family dehydratase</fullName>
    </submittedName>
</protein>
<dbReference type="InterPro" id="IPR002539">
    <property type="entry name" value="MaoC-like_dom"/>
</dbReference>
<dbReference type="GO" id="GO:0006633">
    <property type="term" value="P:fatty acid biosynthetic process"/>
    <property type="evidence" value="ECO:0007669"/>
    <property type="project" value="InterPro"/>
</dbReference>
<dbReference type="InterPro" id="IPR003965">
    <property type="entry name" value="Fatty_acid_synthase"/>
</dbReference>
<evidence type="ECO:0000313" key="3">
    <source>
        <dbReference type="EMBL" id="NEE00276.1"/>
    </source>
</evidence>
<dbReference type="GO" id="GO:0004312">
    <property type="term" value="F:fatty acid synthase activity"/>
    <property type="evidence" value="ECO:0007669"/>
    <property type="project" value="InterPro"/>
</dbReference>
<proteinExistence type="inferred from homology"/>
<organism evidence="3 4">
    <name type="scientific">Phytoactinopolyspora halotolerans</name>
    <dbReference type="NCBI Taxonomy" id="1981512"/>
    <lineage>
        <taxon>Bacteria</taxon>
        <taxon>Bacillati</taxon>
        <taxon>Actinomycetota</taxon>
        <taxon>Actinomycetes</taxon>
        <taxon>Jiangellales</taxon>
        <taxon>Jiangellaceae</taxon>
        <taxon>Phytoactinopolyspora</taxon>
    </lineage>
</organism>
<feature type="domain" description="MaoC-like" evidence="2">
    <location>
        <begin position="8"/>
        <end position="113"/>
    </location>
</feature>
<comment type="similarity">
    <text evidence="1">Belongs to the enoyl-CoA hydratase/isomerase family.</text>
</comment>
<dbReference type="PANTHER" id="PTHR43841:SF3">
    <property type="entry name" value="(3R)-HYDROXYACYL-ACP DEHYDRATASE SUBUNIT HADB"/>
    <property type="match status" value="1"/>
</dbReference>
<sequence length="142" mass="15115">MADLAVGQVVADREYRITRENLVRYAGASGDFNPIHWNDRVARAVGLPGVLAHGMLTMALAGRLLTDWAGDPGAVVEYSVRFSRPVVVPDDDHGVAVQVSATVTEVRDDGLVAVDLAVKVDDQKVLTQARALARPPKTDGGS</sequence>
<keyword evidence="4" id="KW-1185">Reference proteome</keyword>
<evidence type="ECO:0000259" key="2">
    <source>
        <dbReference type="Pfam" id="PF01575"/>
    </source>
</evidence>
<dbReference type="Proteomes" id="UP000475214">
    <property type="component" value="Unassembled WGS sequence"/>
</dbReference>
<dbReference type="PRINTS" id="PR01483">
    <property type="entry name" value="FASYNTHASE"/>
</dbReference>
<dbReference type="EMBL" id="JAAGOA010000005">
    <property type="protein sequence ID" value="NEE00276.1"/>
    <property type="molecule type" value="Genomic_DNA"/>
</dbReference>
<dbReference type="Pfam" id="PF01575">
    <property type="entry name" value="MaoC_dehydratas"/>
    <property type="match status" value="1"/>
</dbReference>
<dbReference type="CDD" id="cd03453">
    <property type="entry name" value="SAV4209_like"/>
    <property type="match status" value="1"/>
</dbReference>
<comment type="caution">
    <text evidence="3">The sequence shown here is derived from an EMBL/GenBank/DDBJ whole genome shotgun (WGS) entry which is preliminary data.</text>
</comment>
<dbReference type="InterPro" id="IPR029069">
    <property type="entry name" value="HotDog_dom_sf"/>
</dbReference>
<evidence type="ECO:0000313" key="4">
    <source>
        <dbReference type="Proteomes" id="UP000475214"/>
    </source>
</evidence>
<accession>A0A6L9S538</accession>
<dbReference type="SUPFAM" id="SSF54637">
    <property type="entry name" value="Thioesterase/thiol ester dehydrase-isomerase"/>
    <property type="match status" value="1"/>
</dbReference>
<gene>
    <name evidence="3" type="ORF">G1H10_08835</name>
</gene>
<dbReference type="RefSeq" id="WP_163735751.1">
    <property type="nucleotide sequence ID" value="NZ_JAAGOA010000005.1"/>
</dbReference>
<dbReference type="Gene3D" id="3.10.129.10">
    <property type="entry name" value="Hotdog Thioesterase"/>
    <property type="match status" value="1"/>
</dbReference>